<evidence type="ECO:0000256" key="1">
    <source>
        <dbReference type="SAM" id="SignalP"/>
    </source>
</evidence>
<evidence type="ECO:0008006" key="4">
    <source>
        <dbReference type="Google" id="ProtNLM"/>
    </source>
</evidence>
<keyword evidence="3" id="KW-1185">Reference proteome</keyword>
<evidence type="ECO:0000313" key="2">
    <source>
        <dbReference type="EMBL" id="BBY24589.1"/>
    </source>
</evidence>
<protein>
    <recommendedName>
        <fullName evidence="4">Secreted protein</fullName>
    </recommendedName>
</protein>
<accession>A0A7I7QE69</accession>
<reference evidence="2 3" key="1">
    <citation type="journal article" date="2019" name="Emerg. Microbes Infect.">
        <title>Comprehensive subspecies identification of 175 nontuberculous mycobacteria species based on 7547 genomic profiles.</title>
        <authorList>
            <person name="Matsumoto Y."/>
            <person name="Kinjo T."/>
            <person name="Motooka D."/>
            <person name="Nabeya D."/>
            <person name="Jung N."/>
            <person name="Uechi K."/>
            <person name="Horii T."/>
            <person name="Iida T."/>
            <person name="Fujita J."/>
            <person name="Nakamura S."/>
        </authorList>
    </citation>
    <scope>NUCLEOTIDE SEQUENCE [LARGE SCALE GENOMIC DNA]</scope>
    <source>
        <strain evidence="2 3">JCM 17783</strain>
    </source>
</reference>
<name>A0A7I7QE69_9MYCO</name>
<dbReference type="Proteomes" id="UP000467130">
    <property type="component" value="Chromosome"/>
</dbReference>
<dbReference type="AlphaFoldDB" id="A0A7I7QE69"/>
<sequence length="180" mass="19948">MRFEEHLMRSTKSLITAMLMAAIAFGGLETAPTAHAITKEDVELNGTFRATSIGDYAQRNDQYFGEPTVYQVWTITSTCVSTQECHGTVTSDQGWSAPLYMLDGEMWKVKHEVPNWERCADGTAFSGMQAFFFYPVNENGGYHLGSPVFSGKDKTVGPSGACGQNNWLDITMPLRLDRLS</sequence>
<feature type="signal peptide" evidence="1">
    <location>
        <begin position="1"/>
        <end position="36"/>
    </location>
</feature>
<proteinExistence type="predicted"/>
<dbReference type="EMBL" id="AP022587">
    <property type="protein sequence ID" value="BBY24589.1"/>
    <property type="molecule type" value="Genomic_DNA"/>
</dbReference>
<dbReference type="KEGG" id="msto:MSTO_47940"/>
<evidence type="ECO:0000313" key="3">
    <source>
        <dbReference type="Proteomes" id="UP000467130"/>
    </source>
</evidence>
<organism evidence="2 3">
    <name type="scientific">Mycobacterium stomatepiae</name>
    <dbReference type="NCBI Taxonomy" id="470076"/>
    <lineage>
        <taxon>Bacteria</taxon>
        <taxon>Bacillati</taxon>
        <taxon>Actinomycetota</taxon>
        <taxon>Actinomycetes</taxon>
        <taxon>Mycobacteriales</taxon>
        <taxon>Mycobacteriaceae</taxon>
        <taxon>Mycobacterium</taxon>
        <taxon>Mycobacterium simiae complex</taxon>
    </lineage>
</organism>
<keyword evidence="1" id="KW-0732">Signal</keyword>
<feature type="chain" id="PRO_5029613829" description="Secreted protein" evidence="1">
    <location>
        <begin position="37"/>
        <end position="180"/>
    </location>
</feature>
<gene>
    <name evidence="2" type="ORF">MSTO_47940</name>
</gene>